<comment type="caution">
    <text evidence="5">The sequence shown here is derived from an EMBL/GenBank/DDBJ whole genome shotgun (WGS) entry which is preliminary data.</text>
</comment>
<dbReference type="InterPro" id="IPR029021">
    <property type="entry name" value="Prot-tyrosine_phosphatase-like"/>
</dbReference>
<keyword evidence="6" id="KW-1185">Reference proteome</keyword>
<dbReference type="InterPro" id="IPR020422">
    <property type="entry name" value="TYR_PHOSPHATASE_DUAL_dom"/>
</dbReference>
<dbReference type="InterPro" id="IPR000387">
    <property type="entry name" value="Tyr_Pase_dom"/>
</dbReference>
<proteinExistence type="predicted"/>
<feature type="domain" description="Tyrosine specific protein phosphatases" evidence="4">
    <location>
        <begin position="578"/>
        <end position="627"/>
    </location>
</feature>
<protein>
    <submittedName>
        <fullName evidence="5">Tyrosine/serine/threonine protein phosphatase pps1</fullName>
    </submittedName>
</protein>
<evidence type="ECO:0000256" key="1">
    <source>
        <dbReference type="ARBA" id="ARBA00022801"/>
    </source>
</evidence>
<evidence type="ECO:0000313" key="5">
    <source>
        <dbReference type="EMBL" id="CAF9917283.1"/>
    </source>
</evidence>
<name>A0A8H3F446_9LECA</name>
<dbReference type="InterPro" id="IPR000340">
    <property type="entry name" value="Dual-sp_phosphatase_cat-dom"/>
</dbReference>
<dbReference type="Pfam" id="PF00782">
    <property type="entry name" value="DSPc"/>
    <property type="match status" value="1"/>
</dbReference>
<dbReference type="GO" id="GO:0033260">
    <property type="term" value="P:nuclear DNA replication"/>
    <property type="evidence" value="ECO:0007669"/>
    <property type="project" value="TreeGrafter"/>
</dbReference>
<evidence type="ECO:0000313" key="6">
    <source>
        <dbReference type="Proteomes" id="UP000664521"/>
    </source>
</evidence>
<dbReference type="Gene3D" id="3.90.190.10">
    <property type="entry name" value="Protein tyrosine phosphatase superfamily"/>
    <property type="match status" value="1"/>
</dbReference>
<sequence length="676" mass="75132">MTLEQPLRHSPTPPPLTLDTSTFNTAPIPNKHIPFCSPGPAPGSQQQGPVTPPATPPTKHQAIQTLSILHPATSHAQVIGSPPVYSIDASTLAKSLAHQAAQELPDPKQVFPWLHGLHRDNQIQLAFFMARRKSLRVTPKCLRGITILKAGGDLTRSRLKGAISAEECLNLQHKSLPAFLEIDPKDGFSVRNFQIQAAKMAMVSDIVIYRSDDVTDDQFIHLAQIVSRAQRSYEERRALSDEASSEFHTFVVKSPFSDFEENHPEVVAIDSQGRSTGEVMDFFQWERQEMCNMSKASEISKNIWLGPTPDSSLCNTEAGSSDFDILIEASDTASPPELSTLQHIGELSKAAPQHLEAPSSGSVIPPVTSGSESDPLTEMCQWMYSIANSGSDPYPCDDDADADADADGDIPMKNLGVRPRRILLHCADGYTETTLLGVAYYMFAEGIPLHDAWLRLHCEKQRNFFAYPSDIALLSSLQPRLLASSPRFRITRSKIALKEPAWLSRIDGSLPSRILPYMYLGNLGHANNPDLLRALGIARVLSVGEPVTWSKAQLERWGSDNLFFIDRIQDNGVDPLTDQFEQCLNFIGKGKHDGKATLVHCRVGVSRSATICIAEVICYVRARRLNVIIQPHLRFAYELLKWDEVLQQRRGEPLRRELEWPTIAREIAAMNKPYSR</sequence>
<accession>A0A8H3F446</accession>
<dbReference type="SUPFAM" id="SSF52799">
    <property type="entry name" value="(Phosphotyrosine protein) phosphatases II"/>
    <property type="match status" value="2"/>
</dbReference>
<dbReference type="PROSITE" id="PS50056">
    <property type="entry name" value="TYR_PHOSPHATASE_2"/>
    <property type="match status" value="1"/>
</dbReference>
<evidence type="ECO:0000256" key="2">
    <source>
        <dbReference type="ARBA" id="ARBA00022912"/>
    </source>
</evidence>
<dbReference type="SMART" id="SM00195">
    <property type="entry name" value="DSPc"/>
    <property type="match status" value="1"/>
</dbReference>
<evidence type="ECO:0000256" key="3">
    <source>
        <dbReference type="SAM" id="MobiDB-lite"/>
    </source>
</evidence>
<gene>
    <name evidence="5" type="primary">PPS1</name>
    <name evidence="5" type="ORF">HETSPECPRED_003199</name>
</gene>
<keyword evidence="1" id="KW-0378">Hydrolase</keyword>
<dbReference type="GO" id="GO:0005634">
    <property type="term" value="C:nucleus"/>
    <property type="evidence" value="ECO:0007669"/>
    <property type="project" value="GOC"/>
</dbReference>
<dbReference type="PANTHER" id="PTHR47550:SF1">
    <property type="entry name" value="DUAL SPECIFICITY PROTEIN PHOSPHATASE PPS1"/>
    <property type="match status" value="1"/>
</dbReference>
<organism evidence="5 6">
    <name type="scientific">Heterodermia speciosa</name>
    <dbReference type="NCBI Taxonomy" id="116794"/>
    <lineage>
        <taxon>Eukaryota</taxon>
        <taxon>Fungi</taxon>
        <taxon>Dikarya</taxon>
        <taxon>Ascomycota</taxon>
        <taxon>Pezizomycotina</taxon>
        <taxon>Lecanoromycetes</taxon>
        <taxon>OSLEUM clade</taxon>
        <taxon>Lecanoromycetidae</taxon>
        <taxon>Caliciales</taxon>
        <taxon>Physciaceae</taxon>
        <taxon>Heterodermia</taxon>
    </lineage>
</organism>
<keyword evidence="2" id="KW-0904">Protein phosphatase</keyword>
<dbReference type="InterPro" id="IPR053239">
    <property type="entry name" value="Dual_spec_PTase"/>
</dbReference>
<dbReference type="EMBL" id="CAJPDS010000019">
    <property type="protein sequence ID" value="CAF9917283.1"/>
    <property type="molecule type" value="Genomic_DNA"/>
</dbReference>
<dbReference type="GO" id="GO:0008138">
    <property type="term" value="F:protein tyrosine/serine/threonine phosphatase activity"/>
    <property type="evidence" value="ECO:0007669"/>
    <property type="project" value="TreeGrafter"/>
</dbReference>
<dbReference type="PROSITE" id="PS00383">
    <property type="entry name" value="TYR_PHOSPHATASE_1"/>
    <property type="match status" value="1"/>
</dbReference>
<dbReference type="OrthoDB" id="273181at2759"/>
<feature type="region of interest" description="Disordered" evidence="3">
    <location>
        <begin position="1"/>
        <end position="59"/>
    </location>
</feature>
<dbReference type="AlphaFoldDB" id="A0A8H3F446"/>
<dbReference type="PANTHER" id="PTHR47550">
    <property type="entry name" value="DUAL SPECIFICITY PROTEIN PHOSPHATASE PPS1"/>
    <property type="match status" value="1"/>
</dbReference>
<dbReference type="Proteomes" id="UP000664521">
    <property type="component" value="Unassembled WGS sequence"/>
</dbReference>
<dbReference type="InterPro" id="IPR016130">
    <property type="entry name" value="Tyr_Pase_AS"/>
</dbReference>
<evidence type="ECO:0000259" key="4">
    <source>
        <dbReference type="PROSITE" id="PS50056"/>
    </source>
</evidence>
<reference evidence="5" key="1">
    <citation type="submission" date="2021-03" db="EMBL/GenBank/DDBJ databases">
        <authorList>
            <person name="Tagirdzhanova G."/>
        </authorList>
    </citation>
    <scope>NUCLEOTIDE SEQUENCE</scope>
</reference>